<feature type="domain" description="Aminotransferase class I/classII large" evidence="7">
    <location>
        <begin position="127"/>
        <end position="493"/>
    </location>
</feature>
<reference evidence="9" key="1">
    <citation type="journal article" date="2015" name="BMC Genomics">
        <title>Genomic and transcriptomic analysis of the endophytic fungus Pestalotiopsis fici reveals its lifestyle and high potential for synthesis of natural products.</title>
        <authorList>
            <person name="Wang X."/>
            <person name="Zhang X."/>
            <person name="Liu L."/>
            <person name="Xiang M."/>
            <person name="Wang W."/>
            <person name="Sun X."/>
            <person name="Che Y."/>
            <person name="Guo L."/>
            <person name="Liu G."/>
            <person name="Guo L."/>
            <person name="Wang C."/>
            <person name="Yin W.B."/>
            <person name="Stadler M."/>
            <person name="Zhang X."/>
            <person name="Liu X."/>
        </authorList>
    </citation>
    <scope>NUCLEOTIDE SEQUENCE [LARGE SCALE GENOMIC DNA]</scope>
    <source>
        <strain evidence="9">W106-1 / CGMCC3.15140</strain>
    </source>
</reference>
<dbReference type="InterPro" id="IPR015424">
    <property type="entry name" value="PyrdxlP-dep_Trfase"/>
</dbReference>
<evidence type="ECO:0000256" key="2">
    <source>
        <dbReference type="ARBA" id="ARBA00007441"/>
    </source>
</evidence>
<evidence type="ECO:0000259" key="7">
    <source>
        <dbReference type="Pfam" id="PF00155"/>
    </source>
</evidence>
<dbReference type="STRING" id="1229662.W3X0H5"/>
<dbReference type="GO" id="GO:0030170">
    <property type="term" value="F:pyridoxal phosphate binding"/>
    <property type="evidence" value="ECO:0007669"/>
    <property type="project" value="InterPro"/>
</dbReference>
<evidence type="ECO:0000313" key="8">
    <source>
        <dbReference type="EMBL" id="ETS79638.1"/>
    </source>
</evidence>
<dbReference type="Pfam" id="PF00155">
    <property type="entry name" value="Aminotran_1_2"/>
    <property type="match status" value="1"/>
</dbReference>
<dbReference type="Proteomes" id="UP000030651">
    <property type="component" value="Unassembled WGS sequence"/>
</dbReference>
<dbReference type="GO" id="GO:0008793">
    <property type="term" value="F:aromatic-amino-acid transaminase activity"/>
    <property type="evidence" value="ECO:0007669"/>
    <property type="project" value="TreeGrafter"/>
</dbReference>
<dbReference type="InterPro" id="IPR004839">
    <property type="entry name" value="Aminotransferase_I/II_large"/>
</dbReference>
<dbReference type="PANTHER" id="PTHR42790:SF21">
    <property type="entry name" value="AROMATIC_AMINOADIPATE AMINOTRANSFERASE 1"/>
    <property type="match status" value="1"/>
</dbReference>
<keyword evidence="9" id="KW-1185">Reference proteome</keyword>
<dbReference type="RefSeq" id="XP_007836263.1">
    <property type="nucleotide sequence ID" value="XM_007838072.1"/>
</dbReference>
<dbReference type="OMA" id="PYFFLRL"/>
<dbReference type="GO" id="GO:0006571">
    <property type="term" value="P:tyrosine biosynthetic process"/>
    <property type="evidence" value="ECO:0007669"/>
    <property type="project" value="TreeGrafter"/>
</dbReference>
<dbReference type="KEGG" id="pfy:PFICI_09491"/>
<dbReference type="OrthoDB" id="691673at2759"/>
<dbReference type="GO" id="GO:0047536">
    <property type="term" value="F:2-aminoadipate transaminase activity"/>
    <property type="evidence" value="ECO:0007669"/>
    <property type="project" value="TreeGrafter"/>
</dbReference>
<dbReference type="AlphaFoldDB" id="W3X0H5"/>
<dbReference type="CDD" id="cd00609">
    <property type="entry name" value="AAT_like"/>
    <property type="match status" value="1"/>
</dbReference>
<evidence type="ECO:0000313" key="9">
    <source>
        <dbReference type="Proteomes" id="UP000030651"/>
    </source>
</evidence>
<accession>W3X0H5</accession>
<dbReference type="Gene3D" id="3.40.640.10">
    <property type="entry name" value="Type I PLP-dependent aspartate aminotransferase-like (Major domain)"/>
    <property type="match status" value="1"/>
</dbReference>
<comment type="cofactor">
    <cofactor evidence="1">
        <name>pyridoxal 5'-phosphate</name>
        <dbReference type="ChEBI" id="CHEBI:597326"/>
    </cofactor>
</comment>
<sequence length="509" mass="56921">MSFRKKVQKCHENRARSKSLPIGSAPFTTSLFYKQQPETQKSAALRWDHLLSRASTLQTVSPLKIASRGQPMISLGTARPTPEYYPWKKITLECLKTLGGTDEEPPELSYMSCATGEAAYDLAVAMNYGYSAGSPQALRFITEHVEMIHDPPYDDWACCLTCGTTSALDIALRVFCNPGDIVLTEKFTYTGTLTAIKSQGLRTVGIEMDDLGLLPDDIDKRLQNWDDGHEQGSKPRVLYMIPTGQNPTGSTQSPHRRREIYRIAVKHDLFIFEDDPYYFLNMGTWQSGTVKNEDRDNYLANLPPSYLSLDTCGRVLRMDTASKILAPGLRCGWVTGCSQIIDKFISLSEVGVSAPSGPSQVMLFKLLDETWGHLGFVDWLHSLSREYLRRRDILLQACRDYLPMKNCSWMVPDAGMFVWIKINVSDHASRKQGPSSAQGHHLGIEDHIYTQSQANGVLVSKGSWFARDGSSDEVFFRLTFAAAPEHDLVRAVQGFADAVRSEFSVEVCS</sequence>
<dbReference type="EMBL" id="KI912114">
    <property type="protein sequence ID" value="ETS79638.1"/>
    <property type="molecule type" value="Genomic_DNA"/>
</dbReference>
<dbReference type="InParanoid" id="W3X0H5"/>
<dbReference type="SUPFAM" id="SSF53383">
    <property type="entry name" value="PLP-dependent transferases"/>
    <property type="match status" value="1"/>
</dbReference>
<evidence type="ECO:0000256" key="3">
    <source>
        <dbReference type="ARBA" id="ARBA00022576"/>
    </source>
</evidence>
<dbReference type="PANTHER" id="PTHR42790">
    <property type="entry name" value="AMINOTRANSFERASE"/>
    <property type="match status" value="1"/>
</dbReference>
<dbReference type="InterPro" id="IPR050859">
    <property type="entry name" value="Class-I_PLP-dep_aminotransf"/>
</dbReference>
<evidence type="ECO:0000256" key="6">
    <source>
        <dbReference type="SAM" id="MobiDB-lite"/>
    </source>
</evidence>
<proteinExistence type="inferred from homology"/>
<keyword evidence="3" id="KW-0032">Aminotransferase</keyword>
<feature type="region of interest" description="Disordered" evidence="6">
    <location>
        <begin position="1"/>
        <end position="21"/>
    </location>
</feature>
<keyword evidence="5" id="KW-0663">Pyridoxal phosphate</keyword>
<comment type="similarity">
    <text evidence="2">Belongs to the class-I pyridoxal-phosphate-dependent aminotransferase family.</text>
</comment>
<evidence type="ECO:0000256" key="4">
    <source>
        <dbReference type="ARBA" id="ARBA00022679"/>
    </source>
</evidence>
<evidence type="ECO:0000256" key="1">
    <source>
        <dbReference type="ARBA" id="ARBA00001933"/>
    </source>
</evidence>
<organism evidence="8 9">
    <name type="scientific">Pestalotiopsis fici (strain W106-1 / CGMCC3.15140)</name>
    <dbReference type="NCBI Taxonomy" id="1229662"/>
    <lineage>
        <taxon>Eukaryota</taxon>
        <taxon>Fungi</taxon>
        <taxon>Dikarya</taxon>
        <taxon>Ascomycota</taxon>
        <taxon>Pezizomycotina</taxon>
        <taxon>Sordariomycetes</taxon>
        <taxon>Xylariomycetidae</taxon>
        <taxon>Amphisphaeriales</taxon>
        <taxon>Sporocadaceae</taxon>
        <taxon>Pestalotiopsis</taxon>
    </lineage>
</organism>
<protein>
    <recommendedName>
        <fullName evidence="7">Aminotransferase class I/classII large domain-containing protein</fullName>
    </recommendedName>
</protein>
<dbReference type="eggNOG" id="KOG0634">
    <property type="taxonomic scope" value="Eukaryota"/>
</dbReference>
<dbReference type="InterPro" id="IPR015421">
    <property type="entry name" value="PyrdxlP-dep_Trfase_major"/>
</dbReference>
<dbReference type="GO" id="GO:0019878">
    <property type="term" value="P:lysine biosynthetic process via aminoadipic acid"/>
    <property type="evidence" value="ECO:0007669"/>
    <property type="project" value="TreeGrafter"/>
</dbReference>
<dbReference type="GO" id="GO:0009074">
    <property type="term" value="P:aromatic amino acid family catabolic process"/>
    <property type="evidence" value="ECO:0007669"/>
    <property type="project" value="TreeGrafter"/>
</dbReference>
<evidence type="ECO:0000256" key="5">
    <source>
        <dbReference type="ARBA" id="ARBA00022898"/>
    </source>
</evidence>
<dbReference type="GeneID" id="19274504"/>
<keyword evidence="4" id="KW-0808">Transferase</keyword>
<dbReference type="HOGENOM" id="CLU_017584_0_5_1"/>
<name>W3X0H5_PESFW</name>
<gene>
    <name evidence="8" type="ORF">PFICI_09491</name>
</gene>